<keyword evidence="2" id="KW-1185">Reference proteome</keyword>
<proteinExistence type="predicted"/>
<comment type="caution">
    <text evidence="1">The sequence shown here is derived from an EMBL/GenBank/DDBJ whole genome shotgun (WGS) entry which is preliminary data.</text>
</comment>
<reference evidence="2" key="1">
    <citation type="submission" date="2018-12" db="EMBL/GenBank/DDBJ databases">
        <title>Tengunoibacter tsumagoiensis gen. nov., sp. nov., Dictyobacter kobayashii sp. nov., D. alpinus sp. nov., and D. joshuensis sp. nov. and description of Dictyobacteraceae fam. nov. within the order Ktedonobacterales isolated from Tengu-no-mugimeshi.</title>
        <authorList>
            <person name="Wang C.M."/>
            <person name="Zheng Y."/>
            <person name="Sakai Y."/>
            <person name="Toyoda A."/>
            <person name="Minakuchi Y."/>
            <person name="Abe K."/>
            <person name="Yokota A."/>
            <person name="Yabe S."/>
        </authorList>
    </citation>
    <scope>NUCLEOTIDE SEQUENCE [LARGE SCALE GENOMIC DNA]</scope>
    <source>
        <strain evidence="2">Uno11</strain>
    </source>
</reference>
<organism evidence="1 2">
    <name type="scientific">Dictyobacter kobayashii</name>
    <dbReference type="NCBI Taxonomy" id="2014872"/>
    <lineage>
        <taxon>Bacteria</taxon>
        <taxon>Bacillati</taxon>
        <taxon>Chloroflexota</taxon>
        <taxon>Ktedonobacteria</taxon>
        <taxon>Ktedonobacterales</taxon>
        <taxon>Dictyobacteraceae</taxon>
        <taxon>Dictyobacter</taxon>
    </lineage>
</organism>
<accession>A0A402ADS6</accession>
<sequence>MLRQQARFDETRLQVVSTLLNLANQVIKAGLVSVLDYKQALMFHLMHTRRQ</sequence>
<dbReference type="Proteomes" id="UP000287188">
    <property type="component" value="Unassembled WGS sequence"/>
</dbReference>
<name>A0A402ADS6_9CHLR</name>
<gene>
    <name evidence="1" type="ORF">KDK_10690</name>
</gene>
<dbReference type="AlphaFoldDB" id="A0A402ADS6"/>
<dbReference type="EMBL" id="BIFS01000001">
    <property type="protein sequence ID" value="GCE17269.1"/>
    <property type="molecule type" value="Genomic_DNA"/>
</dbReference>
<evidence type="ECO:0000313" key="1">
    <source>
        <dbReference type="EMBL" id="GCE17269.1"/>
    </source>
</evidence>
<evidence type="ECO:0000313" key="2">
    <source>
        <dbReference type="Proteomes" id="UP000287188"/>
    </source>
</evidence>
<protein>
    <submittedName>
        <fullName evidence="1">Uncharacterized protein</fullName>
    </submittedName>
</protein>